<accession>A0A4P9ZNW5</accession>
<dbReference type="PANTHER" id="PTHR39219">
    <property type="entry name" value="ER MEMBRANE PROTEIN COMPLEX SUBUNIT 10"/>
    <property type="match status" value="1"/>
</dbReference>
<evidence type="ECO:0000256" key="2">
    <source>
        <dbReference type="SAM" id="SignalP"/>
    </source>
</evidence>
<feature type="region of interest" description="Disordered" evidence="1">
    <location>
        <begin position="244"/>
        <end position="272"/>
    </location>
</feature>
<feature type="chain" id="PRO_5020502442" evidence="2">
    <location>
        <begin position="21"/>
        <end position="272"/>
    </location>
</feature>
<evidence type="ECO:0000313" key="3">
    <source>
        <dbReference type="EMBL" id="RKP35124.1"/>
    </source>
</evidence>
<keyword evidence="4" id="KW-1185">Reference proteome</keyword>
<dbReference type="CDD" id="cd22209">
    <property type="entry name" value="EMC10"/>
    <property type="match status" value="1"/>
</dbReference>
<proteinExistence type="predicted"/>
<dbReference type="PANTHER" id="PTHR39219:SF1">
    <property type="entry name" value="ER MEMBRANE PROTEIN COMPLEX SUBUNIT 10"/>
    <property type="match status" value="1"/>
</dbReference>
<protein>
    <submittedName>
        <fullName evidence="3">Uncharacterized protein</fullName>
    </submittedName>
</protein>
<feature type="compositionally biased region" description="Low complexity" evidence="1">
    <location>
        <begin position="249"/>
        <end position="272"/>
    </location>
</feature>
<dbReference type="Pfam" id="PF21203">
    <property type="entry name" value="ECM10"/>
    <property type="match status" value="1"/>
</dbReference>
<keyword evidence="2" id="KW-0732">Signal</keyword>
<dbReference type="Proteomes" id="UP000268162">
    <property type="component" value="Unassembled WGS sequence"/>
</dbReference>
<gene>
    <name evidence="3" type="ORF">BJ085DRAFT_31398</name>
</gene>
<name>A0A4P9ZNW5_9FUNG</name>
<dbReference type="AlphaFoldDB" id="A0A4P9ZNW5"/>
<organism evidence="3 4">
    <name type="scientific">Dimargaris cristalligena</name>
    <dbReference type="NCBI Taxonomy" id="215637"/>
    <lineage>
        <taxon>Eukaryota</taxon>
        <taxon>Fungi</taxon>
        <taxon>Fungi incertae sedis</taxon>
        <taxon>Zoopagomycota</taxon>
        <taxon>Kickxellomycotina</taxon>
        <taxon>Dimargaritomycetes</taxon>
        <taxon>Dimargaritales</taxon>
        <taxon>Dimargaritaceae</taxon>
        <taxon>Dimargaris</taxon>
    </lineage>
</organism>
<dbReference type="STRING" id="215637.A0A4P9ZNW5"/>
<evidence type="ECO:0000256" key="1">
    <source>
        <dbReference type="SAM" id="MobiDB-lite"/>
    </source>
</evidence>
<dbReference type="EMBL" id="ML002954">
    <property type="protein sequence ID" value="RKP35124.1"/>
    <property type="molecule type" value="Genomic_DNA"/>
</dbReference>
<evidence type="ECO:0000313" key="4">
    <source>
        <dbReference type="Proteomes" id="UP000268162"/>
    </source>
</evidence>
<reference evidence="4" key="1">
    <citation type="journal article" date="2018" name="Nat. Microbiol.">
        <title>Leveraging single-cell genomics to expand the fungal tree of life.</title>
        <authorList>
            <person name="Ahrendt S.R."/>
            <person name="Quandt C.A."/>
            <person name="Ciobanu D."/>
            <person name="Clum A."/>
            <person name="Salamov A."/>
            <person name="Andreopoulos B."/>
            <person name="Cheng J.F."/>
            <person name="Woyke T."/>
            <person name="Pelin A."/>
            <person name="Henrissat B."/>
            <person name="Reynolds N.K."/>
            <person name="Benny G.L."/>
            <person name="Smith M.E."/>
            <person name="James T.Y."/>
            <person name="Grigoriev I.V."/>
        </authorList>
    </citation>
    <scope>NUCLEOTIDE SEQUENCE [LARGE SCALE GENOMIC DNA]</scope>
    <source>
        <strain evidence="4">RSA 468</strain>
    </source>
</reference>
<feature type="signal peptide" evidence="2">
    <location>
        <begin position="1"/>
        <end position="20"/>
    </location>
</feature>
<sequence>MIASTWAPFALLALTGFVTGAQVQKPSSSTGGQPLGSSVQWYKRGEIQLPADSALPPVFDPATKAEAPMNDQLVLNGLLKQRGWLSSDGAKGSAPEGVVDPRTYAVALVDQSSGPSSSPKGSFNRVQIALNKACFLSAETTNNAQFVLHLDDQNNMLHMEHYAGNPTISCPTGSAPSALVDPSEVEYSSTVAVIRPTPGPTPHLYRRMAVDGKGDQPKEEDNRSFIAKYWYIIVPLLIMSLMGGGGAPEEGSSEGQAQPAANQGAAARGSHQ</sequence>